<dbReference type="PANTHER" id="PTHR12677:SF59">
    <property type="entry name" value="GOLGI APPARATUS MEMBRANE PROTEIN TVP38-RELATED"/>
    <property type="match status" value="1"/>
</dbReference>
<feature type="transmembrane region" description="Helical" evidence="6">
    <location>
        <begin position="126"/>
        <end position="145"/>
    </location>
</feature>
<feature type="transmembrane region" description="Helical" evidence="6">
    <location>
        <begin position="157"/>
        <end position="175"/>
    </location>
</feature>
<keyword evidence="5 6" id="KW-0472">Membrane</keyword>
<evidence type="ECO:0000256" key="4">
    <source>
        <dbReference type="ARBA" id="ARBA00022989"/>
    </source>
</evidence>
<organism evidence="8 9">
    <name type="scientific">Alteribacter lacisalsi</name>
    <dbReference type="NCBI Taxonomy" id="2045244"/>
    <lineage>
        <taxon>Bacteria</taxon>
        <taxon>Bacillati</taxon>
        <taxon>Bacillota</taxon>
        <taxon>Bacilli</taxon>
        <taxon>Bacillales</taxon>
        <taxon>Bacillaceae</taxon>
        <taxon>Alteribacter</taxon>
    </lineage>
</organism>
<keyword evidence="2 6" id="KW-1003">Cell membrane</keyword>
<dbReference type="OrthoDB" id="9812980at2"/>
<keyword evidence="9" id="KW-1185">Reference proteome</keyword>
<evidence type="ECO:0000256" key="6">
    <source>
        <dbReference type="RuleBase" id="RU366058"/>
    </source>
</evidence>
<feature type="transmembrane region" description="Helical" evidence="6">
    <location>
        <begin position="58"/>
        <end position="77"/>
    </location>
</feature>
<evidence type="ECO:0000256" key="5">
    <source>
        <dbReference type="ARBA" id="ARBA00023136"/>
    </source>
</evidence>
<comment type="similarity">
    <text evidence="6">Belongs to the TVP38/TMEM64 family.</text>
</comment>
<evidence type="ECO:0000256" key="2">
    <source>
        <dbReference type="ARBA" id="ARBA00022475"/>
    </source>
</evidence>
<dbReference type="AlphaFoldDB" id="A0A2W0HIH8"/>
<reference evidence="8 9" key="1">
    <citation type="submission" date="2017-10" db="EMBL/GenBank/DDBJ databases">
        <title>Bacillus sp. nov., a halophilic bacterium isolated from a Yangshapao Lake.</title>
        <authorList>
            <person name="Wang H."/>
        </authorList>
    </citation>
    <scope>NUCLEOTIDE SEQUENCE [LARGE SCALE GENOMIC DNA]</scope>
    <source>
        <strain evidence="8 9">YSP-3</strain>
    </source>
</reference>
<feature type="transmembrane region" description="Helical" evidence="6">
    <location>
        <begin position="187"/>
        <end position="204"/>
    </location>
</feature>
<proteinExistence type="inferred from homology"/>
<dbReference type="PANTHER" id="PTHR12677">
    <property type="entry name" value="GOLGI APPARATUS MEMBRANE PROTEIN TVP38-RELATED"/>
    <property type="match status" value="1"/>
</dbReference>
<feature type="transmembrane region" description="Helical" evidence="6">
    <location>
        <begin position="34"/>
        <end position="52"/>
    </location>
</feature>
<comment type="subcellular location">
    <subcellularLocation>
        <location evidence="1 6">Cell membrane</location>
        <topology evidence="1 6">Multi-pass membrane protein</topology>
    </subcellularLocation>
</comment>
<protein>
    <recommendedName>
        <fullName evidence="6">TVP38/TMEM64 family membrane protein</fullName>
    </recommendedName>
</protein>
<evidence type="ECO:0000313" key="9">
    <source>
        <dbReference type="Proteomes" id="UP000248066"/>
    </source>
</evidence>
<evidence type="ECO:0000256" key="3">
    <source>
        <dbReference type="ARBA" id="ARBA00022692"/>
    </source>
</evidence>
<keyword evidence="3 6" id="KW-0812">Transmembrane</keyword>
<feature type="domain" description="VTT" evidence="7">
    <location>
        <begin position="61"/>
        <end position="177"/>
    </location>
</feature>
<dbReference type="EMBL" id="PDOF01000001">
    <property type="protein sequence ID" value="PYZ97265.1"/>
    <property type="molecule type" value="Genomic_DNA"/>
</dbReference>
<evidence type="ECO:0000256" key="1">
    <source>
        <dbReference type="ARBA" id="ARBA00004651"/>
    </source>
</evidence>
<feature type="transmembrane region" description="Helical" evidence="6">
    <location>
        <begin position="6"/>
        <end position="22"/>
    </location>
</feature>
<dbReference type="GO" id="GO:0005886">
    <property type="term" value="C:plasma membrane"/>
    <property type="evidence" value="ECO:0007669"/>
    <property type="project" value="UniProtKB-SubCell"/>
</dbReference>
<accession>A0A2W0HIH8</accession>
<comment type="caution">
    <text evidence="8">The sequence shown here is derived from an EMBL/GenBank/DDBJ whole genome shotgun (WGS) entry which is preliminary data.</text>
</comment>
<dbReference type="Pfam" id="PF09335">
    <property type="entry name" value="VTT_dom"/>
    <property type="match status" value="1"/>
</dbReference>
<evidence type="ECO:0000313" key="8">
    <source>
        <dbReference type="EMBL" id="PYZ97265.1"/>
    </source>
</evidence>
<dbReference type="Proteomes" id="UP000248066">
    <property type="component" value="Unassembled WGS sequence"/>
</dbReference>
<keyword evidence="4 6" id="KW-1133">Transmembrane helix</keyword>
<dbReference type="InterPro" id="IPR032816">
    <property type="entry name" value="VTT_dom"/>
</dbReference>
<dbReference type="RefSeq" id="WP_110516169.1">
    <property type="nucleotide sequence ID" value="NZ_PDOF01000001.1"/>
</dbReference>
<evidence type="ECO:0000259" key="7">
    <source>
        <dbReference type="Pfam" id="PF09335"/>
    </source>
</evidence>
<dbReference type="InterPro" id="IPR015414">
    <property type="entry name" value="TMEM64"/>
</dbReference>
<name>A0A2W0HIH8_9BACI</name>
<sequence length="230" mass="25412">MSKKKIILYSCLAGVIAFLFYINRNAVQVSTDDIRTWILSFGWFSPVVYILLYTVRPLVLFPASVLSIAGGLAFGPFYGTVYTLIGATGSAASAFITARVLGKNIAGKEWKGRYSQIQKQLEERGFFYVLLLRIIPVFNFDLISYASGISKVRFSPFVTATAIGMVPGVFAYTYLGSSLVDGGTGTWVFAGSLFLIVILVPVFFRGKVKRMLGMGKKDTTKREEENDEKI</sequence>
<gene>
    <name evidence="8" type="ORF">CR205_01270</name>
</gene>